<feature type="transmembrane region" description="Helical" evidence="10">
    <location>
        <begin position="373"/>
        <end position="390"/>
    </location>
</feature>
<dbReference type="InterPro" id="IPR036259">
    <property type="entry name" value="MFS_trans_sf"/>
</dbReference>
<evidence type="ECO:0000256" key="8">
    <source>
        <dbReference type="ARBA" id="ARBA00041091"/>
    </source>
</evidence>
<dbReference type="GO" id="GO:0022857">
    <property type="term" value="F:transmembrane transporter activity"/>
    <property type="evidence" value="ECO:0007669"/>
    <property type="project" value="InterPro"/>
</dbReference>
<name>A0A8W8LQF0_MAGGI</name>
<feature type="transmembrane region" description="Helical" evidence="10">
    <location>
        <begin position="426"/>
        <end position="451"/>
    </location>
</feature>
<keyword evidence="3" id="KW-0813">Transport</keyword>
<comment type="similarity">
    <text evidence="2">Belongs to the major facilitator superfamily. Organophosphate:Pi antiporter (OPA) (TC 2.A.1.4) family.</text>
</comment>
<keyword evidence="4" id="KW-0762">Sugar transport</keyword>
<reference evidence="12" key="1">
    <citation type="submission" date="2022-08" db="UniProtKB">
        <authorList>
            <consortium name="EnsemblMetazoa"/>
        </authorList>
    </citation>
    <scope>IDENTIFICATION</scope>
    <source>
        <strain evidence="12">05x7-T-G4-1.051#20</strain>
    </source>
</reference>
<evidence type="ECO:0000256" key="2">
    <source>
        <dbReference type="ARBA" id="ARBA00009598"/>
    </source>
</evidence>
<dbReference type="GO" id="GO:0005789">
    <property type="term" value="C:endoplasmic reticulum membrane"/>
    <property type="evidence" value="ECO:0007669"/>
    <property type="project" value="TreeGrafter"/>
</dbReference>
<evidence type="ECO:0000256" key="1">
    <source>
        <dbReference type="ARBA" id="ARBA00004141"/>
    </source>
</evidence>
<dbReference type="Gene3D" id="1.20.1250.20">
    <property type="entry name" value="MFS general substrate transporter like domains"/>
    <property type="match status" value="2"/>
</dbReference>
<dbReference type="SUPFAM" id="SSF103473">
    <property type="entry name" value="MFS general substrate transporter"/>
    <property type="match status" value="1"/>
</dbReference>
<evidence type="ECO:0000256" key="5">
    <source>
        <dbReference type="ARBA" id="ARBA00022692"/>
    </source>
</evidence>
<proteinExistence type="inferred from homology"/>
<protein>
    <recommendedName>
        <fullName evidence="8">Sugar phosphate exchanger 3</fullName>
    </recommendedName>
    <alternativeName>
        <fullName evidence="9">Solute carrier family 37 member 3</fullName>
    </alternativeName>
</protein>
<evidence type="ECO:0000256" key="3">
    <source>
        <dbReference type="ARBA" id="ARBA00022448"/>
    </source>
</evidence>
<feature type="transmembrane region" description="Helical" evidence="10">
    <location>
        <begin position="12"/>
        <end position="29"/>
    </location>
</feature>
<feature type="transmembrane region" description="Helical" evidence="10">
    <location>
        <begin position="108"/>
        <end position="131"/>
    </location>
</feature>
<feature type="transmembrane region" description="Helical" evidence="10">
    <location>
        <begin position="498"/>
        <end position="518"/>
    </location>
</feature>
<evidence type="ECO:0000256" key="9">
    <source>
        <dbReference type="ARBA" id="ARBA00042039"/>
    </source>
</evidence>
<keyword evidence="6 10" id="KW-1133">Transmembrane helix</keyword>
<organism evidence="12 13">
    <name type="scientific">Magallana gigas</name>
    <name type="common">Pacific oyster</name>
    <name type="synonym">Crassostrea gigas</name>
    <dbReference type="NCBI Taxonomy" id="29159"/>
    <lineage>
        <taxon>Eukaryota</taxon>
        <taxon>Metazoa</taxon>
        <taxon>Spiralia</taxon>
        <taxon>Lophotrochozoa</taxon>
        <taxon>Mollusca</taxon>
        <taxon>Bivalvia</taxon>
        <taxon>Autobranchia</taxon>
        <taxon>Pteriomorphia</taxon>
        <taxon>Ostreida</taxon>
        <taxon>Ostreoidea</taxon>
        <taxon>Ostreidae</taxon>
        <taxon>Magallana</taxon>
    </lineage>
</organism>
<dbReference type="InterPro" id="IPR011701">
    <property type="entry name" value="MFS"/>
</dbReference>
<feature type="transmembrane region" description="Helical" evidence="10">
    <location>
        <begin position="137"/>
        <end position="160"/>
    </location>
</feature>
<keyword evidence="7 10" id="KW-0472">Membrane</keyword>
<dbReference type="PROSITE" id="PS50850">
    <property type="entry name" value="MFS"/>
    <property type="match status" value="1"/>
</dbReference>
<dbReference type="InterPro" id="IPR000849">
    <property type="entry name" value="Sugar_P_transporter"/>
</dbReference>
<feature type="transmembrane region" description="Helical" evidence="10">
    <location>
        <begin position="397"/>
        <end position="414"/>
    </location>
</feature>
<accession>A0A8W8LQF0</accession>
<evidence type="ECO:0000256" key="4">
    <source>
        <dbReference type="ARBA" id="ARBA00022597"/>
    </source>
</evidence>
<evidence type="ECO:0000259" key="11">
    <source>
        <dbReference type="PROSITE" id="PS50850"/>
    </source>
</evidence>
<dbReference type="AlphaFoldDB" id="A0A8W8LQF0"/>
<dbReference type="EnsemblMetazoa" id="G29264.1">
    <property type="protein sequence ID" value="G29264.1:cds"/>
    <property type="gene ID" value="G29264"/>
</dbReference>
<dbReference type="Pfam" id="PF07690">
    <property type="entry name" value="MFS_1"/>
    <property type="match status" value="1"/>
</dbReference>
<evidence type="ECO:0000313" key="13">
    <source>
        <dbReference type="Proteomes" id="UP000005408"/>
    </source>
</evidence>
<evidence type="ECO:0000256" key="10">
    <source>
        <dbReference type="SAM" id="Phobius"/>
    </source>
</evidence>
<dbReference type="FunFam" id="1.20.1250.20:FF:000028">
    <property type="entry name" value="Sugar phosphate exchanger 3 isoform 1"/>
    <property type="match status" value="1"/>
</dbReference>
<evidence type="ECO:0000313" key="12">
    <source>
        <dbReference type="EnsemblMetazoa" id="G29264.1:cds"/>
    </source>
</evidence>
<dbReference type="CDD" id="cd17342">
    <property type="entry name" value="MFS_SLC37A3"/>
    <property type="match status" value="1"/>
</dbReference>
<dbReference type="PANTHER" id="PTHR43184:SF12">
    <property type="entry name" value="SUGAR PHOSPHATE EXCHANGER 3"/>
    <property type="match status" value="1"/>
</dbReference>
<evidence type="ECO:0000256" key="6">
    <source>
        <dbReference type="ARBA" id="ARBA00022989"/>
    </source>
</evidence>
<dbReference type="Proteomes" id="UP000005408">
    <property type="component" value="Unassembled WGS sequence"/>
</dbReference>
<dbReference type="InterPro" id="IPR020846">
    <property type="entry name" value="MFS_dom"/>
</dbReference>
<feature type="transmembrane region" description="Helical" evidence="10">
    <location>
        <begin position="172"/>
        <end position="196"/>
    </location>
</feature>
<feature type="transmembrane region" description="Helical" evidence="10">
    <location>
        <begin position="78"/>
        <end position="96"/>
    </location>
</feature>
<dbReference type="PIRSF" id="PIRSF002808">
    <property type="entry name" value="Hexose_phosphate_transp"/>
    <property type="match status" value="1"/>
</dbReference>
<keyword evidence="5 10" id="KW-0812">Transmembrane</keyword>
<keyword evidence="13" id="KW-1185">Reference proteome</keyword>
<sequence>MTMANCATYTHHHVAVFLLTFLSYAFFHATRKTFSNVKSTISDEWSPSFHNDTVNYTKPDHIWNSRHLFNSRKDAEPYLGVLDAVFMISYAVGLYISGMIGDRLNMRLVLSFGMCSSAVMVFVFGVVFEWAHFYNKYVYVIIWILNGLLQSTGWPTVVAIMGNWFGRHSRGLVLGIWSACASVGNIIGAFLVSGVLDYGYDYAFLLTSSVLFAGGVINFFGLVSTPKEIGLSLPDEDSTVHPKEYSVVVNEGESNESINIPHVSNNQGNLSDDGDDPSRLINNRGVVDNEDELEFSSEAPLLNPVVTRSDSVLSDDRPAAIGFCSALCLPGVALYALAYACLKLVNYSFFFWLPYYLHNKYGWKETVADDISIWYDVGGIIGGTIFGFVSDRFQHRSVIVIPMLLLGIPALFIYNSDLSSTLTMNGLLMAVVGFFIGGVANLVSAAISADLGKQGPVQGNSEALATVTGIVDGTGSVGAAIGQILVPLIQDGLGWKSVFYLFMLMTLLTALCILPLFIREVRDLCRQKRVRFSWYKGVSSVPTHRARDPGVQDSDQYFD</sequence>
<feature type="domain" description="Major facilitator superfamily (MFS) profile" evidence="11">
    <location>
        <begin position="16"/>
        <end position="521"/>
    </location>
</feature>
<dbReference type="PANTHER" id="PTHR43184">
    <property type="entry name" value="MAJOR FACILITATOR SUPERFAMILY TRANSPORTER 16, ISOFORM B"/>
    <property type="match status" value="1"/>
</dbReference>
<feature type="transmembrane region" description="Helical" evidence="10">
    <location>
        <begin position="332"/>
        <end position="353"/>
    </location>
</feature>
<feature type="transmembrane region" description="Helical" evidence="10">
    <location>
        <begin position="202"/>
        <end position="223"/>
    </location>
</feature>
<comment type="subcellular location">
    <subcellularLocation>
        <location evidence="1">Membrane</location>
        <topology evidence="1">Multi-pass membrane protein</topology>
    </subcellularLocation>
</comment>
<feature type="transmembrane region" description="Helical" evidence="10">
    <location>
        <begin position="463"/>
        <end position="486"/>
    </location>
</feature>
<evidence type="ECO:0000256" key="7">
    <source>
        <dbReference type="ARBA" id="ARBA00023136"/>
    </source>
</evidence>